<organism evidence="21 22">
    <name type="scientific">Trichostrongylus colubriformis</name>
    <name type="common">Black scour worm</name>
    <dbReference type="NCBI Taxonomy" id="6319"/>
    <lineage>
        <taxon>Eukaryota</taxon>
        <taxon>Metazoa</taxon>
        <taxon>Ecdysozoa</taxon>
        <taxon>Nematoda</taxon>
        <taxon>Chromadorea</taxon>
        <taxon>Rhabditida</taxon>
        <taxon>Rhabditina</taxon>
        <taxon>Rhabditomorpha</taxon>
        <taxon>Strongyloidea</taxon>
        <taxon>Trichostrongylidae</taxon>
        <taxon>Trichostrongylus</taxon>
    </lineage>
</organism>
<dbReference type="EMBL" id="WIXE01006635">
    <property type="protein sequence ID" value="KAK5981121.1"/>
    <property type="molecule type" value="Genomic_DNA"/>
</dbReference>
<feature type="non-terminal residue" evidence="21">
    <location>
        <position position="685"/>
    </location>
</feature>
<dbReference type="InterPro" id="IPR036640">
    <property type="entry name" value="ABC1_TM_sf"/>
</dbReference>
<evidence type="ECO:0000256" key="14">
    <source>
        <dbReference type="ARBA" id="ARBA00023136"/>
    </source>
</evidence>
<dbReference type="GO" id="GO:0005524">
    <property type="term" value="F:ATP binding"/>
    <property type="evidence" value="ECO:0007669"/>
    <property type="project" value="UniProtKB-KW"/>
</dbReference>
<keyword evidence="3" id="KW-0813">Transport</keyword>
<comment type="subcellular location">
    <subcellularLocation>
        <location evidence="1">Mitochondrion inner membrane</location>
        <topology evidence="1">Multi-pass membrane protein</topology>
    </subcellularLocation>
</comment>
<evidence type="ECO:0000256" key="3">
    <source>
        <dbReference type="ARBA" id="ARBA00022448"/>
    </source>
</evidence>
<name>A0AAN8IPK1_TRICO</name>
<evidence type="ECO:0000256" key="5">
    <source>
        <dbReference type="ARBA" id="ARBA00022692"/>
    </source>
</evidence>
<dbReference type="InterPro" id="IPR003593">
    <property type="entry name" value="AAA+_ATPase"/>
</dbReference>
<dbReference type="Gene3D" id="3.40.50.300">
    <property type="entry name" value="P-loop containing nucleotide triphosphate hydrolases"/>
    <property type="match status" value="2"/>
</dbReference>
<keyword evidence="8 21" id="KW-0067">ATP-binding</keyword>
<evidence type="ECO:0000256" key="11">
    <source>
        <dbReference type="ARBA" id="ARBA00022989"/>
    </source>
</evidence>
<dbReference type="AlphaFoldDB" id="A0AAN8IPK1"/>
<dbReference type="PROSITE" id="PS50929">
    <property type="entry name" value="ABC_TM1F"/>
    <property type="match status" value="1"/>
</dbReference>
<dbReference type="GO" id="GO:0005743">
    <property type="term" value="C:mitochondrial inner membrane"/>
    <property type="evidence" value="ECO:0007669"/>
    <property type="project" value="TreeGrafter"/>
</dbReference>
<keyword evidence="10" id="KW-0630">Potassium</keyword>
<evidence type="ECO:0000256" key="4">
    <source>
        <dbReference type="ARBA" id="ARBA00022538"/>
    </source>
</evidence>
<dbReference type="FunFam" id="1.20.1560.10:FF:000016">
    <property type="entry name" value="ATP-binding cassette sub-family B member 8, mitochondrial"/>
    <property type="match status" value="1"/>
</dbReference>
<evidence type="ECO:0000256" key="10">
    <source>
        <dbReference type="ARBA" id="ARBA00022958"/>
    </source>
</evidence>
<dbReference type="Pfam" id="PF00664">
    <property type="entry name" value="ABC_membrane"/>
    <property type="match status" value="1"/>
</dbReference>
<keyword evidence="14 18" id="KW-0472">Membrane</keyword>
<evidence type="ECO:0000256" key="7">
    <source>
        <dbReference type="ARBA" id="ARBA00022792"/>
    </source>
</evidence>
<keyword evidence="13" id="KW-0496">Mitochondrion</keyword>
<dbReference type="InterPro" id="IPR011527">
    <property type="entry name" value="ABC1_TM_dom"/>
</dbReference>
<dbReference type="PROSITE" id="PS50893">
    <property type="entry name" value="ABC_TRANSPORTER_2"/>
    <property type="match status" value="1"/>
</dbReference>
<reference evidence="21 22" key="1">
    <citation type="submission" date="2019-10" db="EMBL/GenBank/DDBJ databases">
        <title>Assembly and Annotation for the nematode Trichostrongylus colubriformis.</title>
        <authorList>
            <person name="Martin J."/>
        </authorList>
    </citation>
    <scope>NUCLEOTIDE SEQUENCE [LARGE SCALE GENOMIC DNA]</scope>
    <source>
        <strain evidence="21">G859</strain>
        <tissue evidence="21">Whole worm</tissue>
    </source>
</reference>
<evidence type="ECO:0000256" key="2">
    <source>
        <dbReference type="ARBA" id="ARBA00007577"/>
    </source>
</evidence>
<comment type="caution">
    <text evidence="21">The sequence shown here is derived from an EMBL/GenBank/DDBJ whole genome shotgun (WGS) entry which is preliminary data.</text>
</comment>
<dbReference type="InterPro" id="IPR027417">
    <property type="entry name" value="P-loop_NTPase"/>
</dbReference>
<evidence type="ECO:0000259" key="20">
    <source>
        <dbReference type="PROSITE" id="PS50929"/>
    </source>
</evidence>
<comment type="similarity">
    <text evidence="2">Belongs to the ABC transporter superfamily. ABCB family. Multidrug resistance exporter (TC 3.A.1.201) subfamily.</text>
</comment>
<feature type="domain" description="ABC transmembrane type-1" evidence="20">
    <location>
        <begin position="193"/>
        <end position="484"/>
    </location>
</feature>
<evidence type="ECO:0000256" key="16">
    <source>
        <dbReference type="ARBA" id="ARBA00041416"/>
    </source>
</evidence>
<sequence>TCEFDTEKPHHLQFKSDFAAAGNCATRKALKFSTCGVAKLKNVINYAQMDVEPWVKKQRPFKKLMRPKKRTARVRSQVEPAIMLSKLALTAGTAAFQKFSLVSALRTSYVQSFLSAWKSQSPRAKTLLKAGRLGGLCLSTCYLPLLRYAKCKSKSHLSKRADHLNNEYLSCEEPSLSFSDIWSLIKPYFGWFLAAVISAILAAVVNIQLPIYLGELIDKMVQIIKDNARGVETDLNIIKPEAIKLVLCYTAQAVLTFCYITFLTILGERMAADLRVKLFNRLIIMDMAFYDSQKTSELSTRLHGDVQEFKSCFKLTVAQGLRTLTQVAGCVYSLIHISPQMTLYTVSALPIVIGLGAMFGALLRSLSRRAQAQSAVAASVADEAFGNIRTVRAFAMEEQESRLFEREVRKACSMQETLGMGIGLFQGATNFFLNGIVLSVLYGGSSLIKEGKMTPGELMAFLVTAQTIQRSLSQLSIVFGNALKGWTAGARAFEFVNLHPTIRHDDGVCIPYHSLCGEVRFENVAFAYPTRPDHNVFECLNLTIPAGQVVALCGPSGEGKSTITSLLERFYEPHAGRVLLDNQDLRTLNLEWLRGQVIGLISQEPVLFATSIEENIRYGRPSATDEEVREALDRAMKGRTVLVIAHRLSTIRNADLICVIKDKTVREQGTHNELVKKKGIYYNLI</sequence>
<dbReference type="GO" id="GO:0090374">
    <property type="term" value="P:oligopeptide export from mitochondrion"/>
    <property type="evidence" value="ECO:0007669"/>
    <property type="project" value="TreeGrafter"/>
</dbReference>
<keyword evidence="5 18" id="KW-0812">Transmembrane</keyword>
<keyword evidence="6" id="KW-0547">Nucleotide-binding</keyword>
<evidence type="ECO:0000256" key="15">
    <source>
        <dbReference type="ARBA" id="ARBA00040439"/>
    </source>
</evidence>
<evidence type="ECO:0000256" key="13">
    <source>
        <dbReference type="ARBA" id="ARBA00023128"/>
    </source>
</evidence>
<dbReference type="Proteomes" id="UP001331761">
    <property type="component" value="Unassembled WGS sequence"/>
</dbReference>
<feature type="transmembrane region" description="Helical" evidence="18">
    <location>
        <begin position="188"/>
        <end position="213"/>
    </location>
</feature>
<accession>A0AAN8IPK1</accession>
<keyword evidence="12" id="KW-0406">Ion transport</keyword>
<evidence type="ECO:0000256" key="8">
    <source>
        <dbReference type="ARBA" id="ARBA00022840"/>
    </source>
</evidence>
<feature type="domain" description="ABC transporter" evidence="19">
    <location>
        <begin position="519"/>
        <end position="685"/>
    </location>
</feature>
<evidence type="ECO:0000313" key="21">
    <source>
        <dbReference type="EMBL" id="KAK5981121.1"/>
    </source>
</evidence>
<evidence type="ECO:0000256" key="1">
    <source>
        <dbReference type="ARBA" id="ARBA00004448"/>
    </source>
</evidence>
<evidence type="ECO:0000256" key="17">
    <source>
        <dbReference type="ARBA" id="ARBA00042968"/>
    </source>
</evidence>
<gene>
    <name evidence="21" type="ORF">GCK32_005397</name>
</gene>
<feature type="transmembrane region" description="Helical" evidence="18">
    <location>
        <begin position="246"/>
        <end position="266"/>
    </location>
</feature>
<evidence type="ECO:0000256" key="9">
    <source>
        <dbReference type="ARBA" id="ARBA00022946"/>
    </source>
</evidence>
<keyword evidence="11 18" id="KW-1133">Transmembrane helix</keyword>
<evidence type="ECO:0000259" key="19">
    <source>
        <dbReference type="PROSITE" id="PS50893"/>
    </source>
</evidence>
<protein>
    <recommendedName>
        <fullName evidence="15">Mitochondrial potassium channel ATP-binding subunit</fullName>
    </recommendedName>
    <alternativeName>
        <fullName evidence="17">ATP-binding cassette sub-family B member 8, mitochondrial</fullName>
    </alternativeName>
    <alternativeName>
        <fullName evidence="16">Mitochondrial sulfonylurea-receptor</fullName>
    </alternativeName>
</protein>
<evidence type="ECO:0000256" key="6">
    <source>
        <dbReference type="ARBA" id="ARBA00022741"/>
    </source>
</evidence>
<evidence type="ECO:0000256" key="18">
    <source>
        <dbReference type="SAM" id="Phobius"/>
    </source>
</evidence>
<evidence type="ECO:0000256" key="12">
    <source>
        <dbReference type="ARBA" id="ARBA00023065"/>
    </source>
</evidence>
<keyword evidence="9" id="KW-0809">Transit peptide</keyword>
<dbReference type="SMART" id="SM00382">
    <property type="entry name" value="AAA"/>
    <property type="match status" value="1"/>
</dbReference>
<keyword evidence="7" id="KW-0999">Mitochondrion inner membrane</keyword>
<feature type="transmembrane region" description="Helical" evidence="18">
    <location>
        <begin position="341"/>
        <end position="363"/>
    </location>
</feature>
<dbReference type="InterPro" id="IPR003439">
    <property type="entry name" value="ABC_transporter-like_ATP-bd"/>
</dbReference>
<dbReference type="InterPro" id="IPR039421">
    <property type="entry name" value="Type_1_exporter"/>
</dbReference>
<dbReference type="PANTHER" id="PTHR43394">
    <property type="entry name" value="ATP-DEPENDENT PERMEASE MDL1, MITOCHONDRIAL"/>
    <property type="match status" value="1"/>
</dbReference>
<dbReference type="Gene3D" id="1.20.1560.10">
    <property type="entry name" value="ABC transporter type 1, transmembrane domain"/>
    <property type="match status" value="1"/>
</dbReference>
<evidence type="ECO:0000313" key="22">
    <source>
        <dbReference type="Proteomes" id="UP001331761"/>
    </source>
</evidence>
<feature type="non-terminal residue" evidence="21">
    <location>
        <position position="1"/>
    </location>
</feature>
<keyword evidence="22" id="KW-1185">Reference proteome</keyword>
<dbReference type="SUPFAM" id="SSF52540">
    <property type="entry name" value="P-loop containing nucleoside triphosphate hydrolases"/>
    <property type="match status" value="1"/>
</dbReference>
<dbReference type="PANTHER" id="PTHR43394:SF17">
    <property type="entry name" value="MITOCHONDRIAL POTASSIUM CHANNEL ATP-BINDING SUBUNIT"/>
    <property type="match status" value="1"/>
</dbReference>
<dbReference type="GO" id="GO:0015421">
    <property type="term" value="F:ABC-type oligopeptide transporter activity"/>
    <property type="evidence" value="ECO:0007669"/>
    <property type="project" value="TreeGrafter"/>
</dbReference>
<dbReference type="Pfam" id="PF00005">
    <property type="entry name" value="ABC_tran"/>
    <property type="match status" value="1"/>
</dbReference>
<dbReference type="CDD" id="cd18574">
    <property type="entry name" value="ABC_6TM_ABCB8_like"/>
    <property type="match status" value="1"/>
</dbReference>
<proteinExistence type="inferred from homology"/>
<keyword evidence="4" id="KW-0633">Potassium transport</keyword>
<dbReference type="SUPFAM" id="SSF90123">
    <property type="entry name" value="ABC transporter transmembrane region"/>
    <property type="match status" value="1"/>
</dbReference>
<dbReference type="GO" id="GO:0016887">
    <property type="term" value="F:ATP hydrolysis activity"/>
    <property type="evidence" value="ECO:0007669"/>
    <property type="project" value="InterPro"/>
</dbReference>